<dbReference type="OrthoDB" id="323926at2"/>
<dbReference type="InterPro" id="IPR039697">
    <property type="entry name" value="Alcohol_dehydrogenase_Fe"/>
</dbReference>
<keyword evidence="5" id="KW-1185">Reference proteome</keyword>
<keyword evidence="1" id="KW-0560">Oxidoreductase</keyword>
<dbReference type="GO" id="GO:0046872">
    <property type="term" value="F:metal ion binding"/>
    <property type="evidence" value="ECO:0007669"/>
    <property type="project" value="InterPro"/>
</dbReference>
<organism evidence="4 5">
    <name type="scientific">Glycomyces paridis</name>
    <dbReference type="NCBI Taxonomy" id="2126555"/>
    <lineage>
        <taxon>Bacteria</taxon>
        <taxon>Bacillati</taxon>
        <taxon>Actinomycetota</taxon>
        <taxon>Actinomycetes</taxon>
        <taxon>Glycomycetales</taxon>
        <taxon>Glycomycetaceae</taxon>
        <taxon>Glycomyces</taxon>
    </lineage>
</organism>
<dbReference type="PANTHER" id="PTHR11496">
    <property type="entry name" value="ALCOHOL DEHYDROGENASE"/>
    <property type="match status" value="1"/>
</dbReference>
<evidence type="ECO:0000313" key="5">
    <source>
        <dbReference type="Proteomes" id="UP000305792"/>
    </source>
</evidence>
<name>A0A4S8PQN9_9ACTN</name>
<dbReference type="Pfam" id="PF25137">
    <property type="entry name" value="ADH_Fe_C"/>
    <property type="match status" value="1"/>
</dbReference>
<dbReference type="Gene3D" id="1.20.1090.10">
    <property type="entry name" value="Dehydroquinate synthase-like - alpha domain"/>
    <property type="match status" value="1"/>
</dbReference>
<comment type="caution">
    <text evidence="4">The sequence shown here is derived from an EMBL/GenBank/DDBJ whole genome shotgun (WGS) entry which is preliminary data.</text>
</comment>
<dbReference type="RefSeq" id="WP_136527749.1">
    <property type="nucleotide sequence ID" value="NZ_STGX01000001.1"/>
</dbReference>
<dbReference type="Proteomes" id="UP000305792">
    <property type="component" value="Unassembled WGS sequence"/>
</dbReference>
<proteinExistence type="predicted"/>
<reference evidence="4 5" key="1">
    <citation type="journal article" date="2018" name="Int. J. Syst. Evol. Microbiol.">
        <title>Glycomyces paridis sp. nov., isolated from the medicinal plant Paris polyphylla.</title>
        <authorList>
            <person name="Fang X.M."/>
            <person name="Bai J.L."/>
            <person name="Su J."/>
            <person name="Zhao L.L."/>
            <person name="Liu H.Y."/>
            <person name="Ma B.P."/>
            <person name="Zhang Y.Q."/>
            <person name="Yu L.Y."/>
        </authorList>
    </citation>
    <scope>NUCLEOTIDE SEQUENCE [LARGE SCALE GENOMIC DNA]</scope>
    <source>
        <strain evidence="4 5">CPCC 204357</strain>
    </source>
</reference>
<dbReference type="EMBL" id="STGX01000001">
    <property type="protein sequence ID" value="THV31972.1"/>
    <property type="molecule type" value="Genomic_DNA"/>
</dbReference>
<dbReference type="SUPFAM" id="SSF56796">
    <property type="entry name" value="Dehydroquinate synthase-like"/>
    <property type="match status" value="1"/>
</dbReference>
<protein>
    <submittedName>
        <fullName evidence="4">Phosphonoacetaldehyde reductase</fullName>
    </submittedName>
</protein>
<dbReference type="PANTHER" id="PTHR11496:SF83">
    <property type="entry name" value="HYDROXYACID-OXOACID TRANSHYDROGENASE, MITOCHONDRIAL"/>
    <property type="match status" value="1"/>
</dbReference>
<feature type="domain" description="Alcohol dehydrogenase iron-type/glycerol dehydrogenase GldA" evidence="2">
    <location>
        <begin position="10"/>
        <end position="176"/>
    </location>
</feature>
<dbReference type="CDD" id="cd08182">
    <property type="entry name" value="HEPD"/>
    <property type="match status" value="1"/>
</dbReference>
<accession>A0A4S8PQN9</accession>
<dbReference type="GO" id="GO:0004022">
    <property type="term" value="F:alcohol dehydrogenase (NAD+) activity"/>
    <property type="evidence" value="ECO:0007669"/>
    <property type="project" value="TreeGrafter"/>
</dbReference>
<dbReference type="InterPro" id="IPR001670">
    <property type="entry name" value="ADH_Fe/GldA"/>
</dbReference>
<dbReference type="InterPro" id="IPR035873">
    <property type="entry name" value="PhpC"/>
</dbReference>
<dbReference type="AlphaFoldDB" id="A0A4S8PQN9"/>
<evidence type="ECO:0000259" key="2">
    <source>
        <dbReference type="Pfam" id="PF00465"/>
    </source>
</evidence>
<sequence length="384" mass="39385">MPTSAFADRDVRFGTGAIELVGAVADGLGARRVLLVRGRRSFTASGGDRLLPGLEAVAEVEQWSDFAPNTDAADLAVGLGIVERFDPDLVVAVGGGSAMDMAKLLCAFRGVTDADELQDRIRAGAKVTGRATRLVLAPTTSGSGSEATRFAVVYIGNGKFSIEGPAMLPDAVVLDPSLTVSGSAYQRATSGVDAVAQAIESLWAVGATEESRVFAREALELLLGALEGFAREPDEANARAMALGAHLAGRAIDVSRTTAAHALSYGITKTYGLSHGHAVGVTLGAFIEAHADPSRLREGIDPAAHAAAMAAVLGGLGAADGTEARERFTALMQRLGLETSLGKAGADTPASREALAASVNVQRLGNNPVDFSAPELAALLQGID</sequence>
<dbReference type="GO" id="GO:0017000">
    <property type="term" value="P:antibiotic biosynthetic process"/>
    <property type="evidence" value="ECO:0007669"/>
    <property type="project" value="InterPro"/>
</dbReference>
<evidence type="ECO:0000259" key="3">
    <source>
        <dbReference type="Pfam" id="PF25137"/>
    </source>
</evidence>
<feature type="domain" description="Fe-containing alcohol dehydrogenase-like C-terminal" evidence="3">
    <location>
        <begin position="188"/>
        <end position="381"/>
    </location>
</feature>
<dbReference type="Pfam" id="PF00465">
    <property type="entry name" value="Fe-ADH"/>
    <property type="match status" value="1"/>
</dbReference>
<gene>
    <name evidence="4" type="ORF">E9998_00480</name>
</gene>
<dbReference type="Gene3D" id="3.40.50.1970">
    <property type="match status" value="1"/>
</dbReference>
<evidence type="ECO:0000256" key="1">
    <source>
        <dbReference type="ARBA" id="ARBA00023002"/>
    </source>
</evidence>
<dbReference type="InterPro" id="IPR056798">
    <property type="entry name" value="ADH_Fe_C"/>
</dbReference>
<evidence type="ECO:0000313" key="4">
    <source>
        <dbReference type="EMBL" id="THV31972.1"/>
    </source>
</evidence>